<evidence type="ECO:0000256" key="5">
    <source>
        <dbReference type="ARBA" id="ARBA00022562"/>
    </source>
</evidence>
<dbReference type="GO" id="GO:0042025">
    <property type="term" value="C:host cell nucleus"/>
    <property type="evidence" value="ECO:0007669"/>
    <property type="project" value="UniProtKB-SubCell"/>
</dbReference>
<evidence type="ECO:0000313" key="10">
    <source>
        <dbReference type="EMBL" id="UZF96936.1"/>
    </source>
</evidence>
<dbReference type="EMBL" id="AF027599">
    <property type="protein sequence ID" value="AAL86540.1"/>
    <property type="molecule type" value="Genomic_DNA"/>
</dbReference>
<reference evidence="9" key="1">
    <citation type="journal article" date="2004" name="J. Gen. Virol.">
        <title>DNA sequencing and analysis of the right-hand part of the genome of the unique bovine adenovirus type 10.</title>
        <authorList>
            <person name="Ursu K."/>
            <person name="Harrach B."/>
            <person name="Matiz K."/>
            <person name="Benko M."/>
        </authorList>
    </citation>
    <scope>NUCLEOTIDE SEQUENCE</scope>
    <source>
        <strain evidence="9">Belfast 1</strain>
    </source>
</reference>
<evidence type="ECO:0000256" key="8">
    <source>
        <dbReference type="ARBA" id="ARBA00044760"/>
    </source>
</evidence>
<evidence type="ECO:0000313" key="11">
    <source>
        <dbReference type="Proteomes" id="UP001164955"/>
    </source>
</evidence>
<dbReference type="Pfam" id="PF04528">
    <property type="entry name" value="Adeno_E4_34"/>
    <property type="match status" value="1"/>
</dbReference>
<organismHost>
    <name type="scientific">Bos taurus</name>
    <name type="common">Bovine</name>
    <dbReference type="NCBI Taxonomy" id="9913"/>
</organismHost>
<comment type="subcellular location">
    <subcellularLocation>
        <location evidence="2">Host cytoplasm</location>
    </subcellularLocation>
    <subcellularLocation>
        <location evidence="1">Host nucleus</location>
    </subcellularLocation>
</comment>
<proteinExistence type="inferred from homology"/>
<keyword evidence="5" id="KW-1048">Host nucleus</keyword>
<keyword evidence="11" id="KW-1185">Reference proteome</keyword>
<reference evidence="10" key="2">
    <citation type="submission" date="2022-04" db="EMBL/GenBank/DDBJ databases">
        <title>Complete genome sequence analysis of bovine adenovirus 10, the only representative of species Bovine mastadenovirus C.</title>
        <authorList>
            <person name="Vidovszky M.Z."/>
            <person name="Podgorski I.I."/>
            <person name="Kovacs E.R."/>
            <person name="Harrach B."/>
            <person name="Benko M."/>
        </authorList>
    </citation>
    <scope>NUCLEOTIDE SEQUENCE</scope>
    <source>
        <strain evidence="10">Belfast 1</strain>
    </source>
</reference>
<comment type="function">
    <text evidence="7">Plays a major role to prevent cellular inhibition of viral genome replication by nuclear bodies. Assembles an SCF-like E3 ubiquitin ligase complex based on the cellular proteins ELOB, ELOC, CUL5 and RBX1, in cooperation with viral E1B-55K. This viral RING-type ligase ubiquitinates cellular substrates prior to proteasomal degradation: p53/TP53, LIG4, MRE11-RAD50-NBS1 (MRN) complex, ITGA3, DAXX and BLM.</text>
</comment>
<dbReference type="GO" id="GO:0030430">
    <property type="term" value="C:host cell cytoplasm"/>
    <property type="evidence" value="ECO:0007669"/>
    <property type="project" value="UniProtKB-SubCell"/>
</dbReference>
<organism evidence="9">
    <name type="scientific">Bovine adenovirus C serotype 10</name>
    <name type="common">BAdV-10</name>
    <name type="synonym">Mastadenovirus bos10</name>
    <dbReference type="NCBI Taxonomy" id="39788"/>
    <lineage>
        <taxon>Viruses</taxon>
        <taxon>Varidnaviria</taxon>
        <taxon>Bamfordvirae</taxon>
        <taxon>Preplasmiviricota</taxon>
        <taxon>Polisuviricotina</taxon>
        <taxon>Pharingeaviricetes</taxon>
        <taxon>Rowavirales</taxon>
        <taxon>Adenoviridae</taxon>
        <taxon>Mastadenovirus</taxon>
        <taxon>Mastadenovirus bosdecimum</taxon>
        <taxon>Bovine mastadenovirus C</taxon>
    </lineage>
</organism>
<protein>
    <submittedName>
        <fullName evidence="9">34 kDa protein</fullName>
    </submittedName>
    <submittedName>
        <fullName evidence="10">34K</fullName>
    </submittedName>
</protein>
<evidence type="ECO:0000256" key="7">
    <source>
        <dbReference type="ARBA" id="ARBA00044723"/>
    </source>
</evidence>
<dbReference type="EMBL" id="ON217544">
    <property type="protein sequence ID" value="UZF96936.1"/>
    <property type="molecule type" value="Genomic_DNA"/>
</dbReference>
<evidence type="ECO:0000313" key="9">
    <source>
        <dbReference type="EMBL" id="AAL86540.1"/>
    </source>
</evidence>
<sequence length="258" mass="29959">MALRMECGALDHLGAVVRSKPSCIAFVLTYELPIPWPYLTDALEERILKHCSTRCCLPALIIPPFFRSALTGRETWTLHCHCDQPNTLQCMAGSAVTARFVQQFVDGTYFNSVFWVYYQYVNEYAYKEARYVGSSVVNGIHFICLRFARKKYLRACLEIDYGPHLICSGIGQWVILLCKSCADGTESSARACMYRTREIVEKMGTVLRERRQLLRPFATRFNRPNLFPRLHDDMAFEKFFRLFRYHEPVPLPFCISYI</sequence>
<evidence type="ECO:0000256" key="3">
    <source>
        <dbReference type="ARBA" id="ARBA00006872"/>
    </source>
</evidence>
<evidence type="ECO:0000256" key="1">
    <source>
        <dbReference type="ARBA" id="ARBA00004147"/>
    </source>
</evidence>
<keyword evidence="4" id="KW-0244">Early protein</keyword>
<dbReference type="InterPro" id="IPR007615">
    <property type="entry name" value="Adenovirus_E4_30/34"/>
</dbReference>
<dbReference type="Proteomes" id="UP001164955">
    <property type="component" value="Segment"/>
</dbReference>
<comment type="similarity">
    <text evidence="3">Belongs to the adenoviridae E4 30 to 34 kDa protein family.</text>
</comment>
<comment type="subunit">
    <text evidence="8">Interacts with E1B-55k.</text>
</comment>
<evidence type="ECO:0000256" key="4">
    <source>
        <dbReference type="ARBA" id="ARBA00022518"/>
    </source>
</evidence>
<evidence type="ECO:0000256" key="6">
    <source>
        <dbReference type="ARBA" id="ARBA00023200"/>
    </source>
</evidence>
<accession>Q8QVG2</accession>
<evidence type="ECO:0000256" key="2">
    <source>
        <dbReference type="ARBA" id="ARBA00004192"/>
    </source>
</evidence>
<keyword evidence="6" id="KW-1035">Host cytoplasm</keyword>
<name>Q8QVG2_ADEBA</name>